<protein>
    <submittedName>
        <fullName evidence="2">Uncharacterized protein</fullName>
    </submittedName>
</protein>
<evidence type="ECO:0000256" key="1">
    <source>
        <dbReference type="SAM" id="MobiDB-lite"/>
    </source>
</evidence>
<name>A0A918JR93_9ALTE</name>
<sequence>MFGKILKGTAKFAVGVVIDTALDSENDSDEEQLDMLGDGLGGIQADGDSMTRSEAEDAQSRGELYDTYY</sequence>
<dbReference type="Proteomes" id="UP000631300">
    <property type="component" value="Unassembled WGS sequence"/>
</dbReference>
<accession>A0A918JR93</accession>
<dbReference type="RefSeq" id="WP_189408374.1">
    <property type="nucleotide sequence ID" value="NZ_BMXP01000013.1"/>
</dbReference>
<keyword evidence="3" id="KW-1185">Reference proteome</keyword>
<reference evidence="2" key="1">
    <citation type="journal article" date="2014" name="Int. J. Syst. Evol. Microbiol.">
        <title>Complete genome sequence of Corynebacterium casei LMG S-19264T (=DSM 44701T), isolated from a smear-ripened cheese.</title>
        <authorList>
            <consortium name="US DOE Joint Genome Institute (JGI-PGF)"/>
            <person name="Walter F."/>
            <person name="Albersmeier A."/>
            <person name="Kalinowski J."/>
            <person name="Ruckert C."/>
        </authorList>
    </citation>
    <scope>NUCLEOTIDE SEQUENCE</scope>
    <source>
        <strain evidence="2">KCTC 22164</strain>
    </source>
</reference>
<dbReference type="AlphaFoldDB" id="A0A918JR93"/>
<evidence type="ECO:0000313" key="2">
    <source>
        <dbReference type="EMBL" id="GGW96681.1"/>
    </source>
</evidence>
<organism evidence="2 3">
    <name type="scientific">Alteromonas halophila</name>
    <dbReference type="NCBI Taxonomy" id="516698"/>
    <lineage>
        <taxon>Bacteria</taxon>
        <taxon>Pseudomonadati</taxon>
        <taxon>Pseudomonadota</taxon>
        <taxon>Gammaproteobacteria</taxon>
        <taxon>Alteromonadales</taxon>
        <taxon>Alteromonadaceae</taxon>
        <taxon>Alteromonas/Salinimonas group</taxon>
        <taxon>Alteromonas</taxon>
    </lineage>
</organism>
<feature type="region of interest" description="Disordered" evidence="1">
    <location>
        <begin position="26"/>
        <end position="69"/>
    </location>
</feature>
<gene>
    <name evidence="2" type="ORF">GCM10007391_33510</name>
</gene>
<comment type="caution">
    <text evidence="2">The sequence shown here is derived from an EMBL/GenBank/DDBJ whole genome shotgun (WGS) entry which is preliminary data.</text>
</comment>
<proteinExistence type="predicted"/>
<feature type="compositionally biased region" description="Basic and acidic residues" evidence="1">
    <location>
        <begin position="49"/>
        <end position="69"/>
    </location>
</feature>
<evidence type="ECO:0000313" key="3">
    <source>
        <dbReference type="Proteomes" id="UP000631300"/>
    </source>
</evidence>
<reference evidence="2" key="2">
    <citation type="submission" date="2020-09" db="EMBL/GenBank/DDBJ databases">
        <authorList>
            <person name="Sun Q."/>
            <person name="Kim S."/>
        </authorList>
    </citation>
    <scope>NUCLEOTIDE SEQUENCE</scope>
    <source>
        <strain evidence="2">KCTC 22164</strain>
    </source>
</reference>
<dbReference type="EMBL" id="BMXP01000013">
    <property type="protein sequence ID" value="GGW96681.1"/>
    <property type="molecule type" value="Genomic_DNA"/>
</dbReference>